<dbReference type="InterPro" id="IPR046867">
    <property type="entry name" value="AldOxase/xan_DH_MoCoBD2"/>
</dbReference>
<dbReference type="Pfam" id="PF02738">
    <property type="entry name" value="MoCoBD_1"/>
    <property type="match status" value="1"/>
</dbReference>
<dbReference type="EMBL" id="SNVJ01000004">
    <property type="protein sequence ID" value="MXP63085.1"/>
    <property type="molecule type" value="Genomic_DNA"/>
</dbReference>
<name>A0A845B8N7_9PROT</name>
<dbReference type="InterPro" id="IPR000674">
    <property type="entry name" value="Ald_Oxase/Xan_DH_a/b"/>
</dbReference>
<dbReference type="AlphaFoldDB" id="A0A845B8N7"/>
<keyword evidence="1" id="KW-0500">Molybdenum</keyword>
<dbReference type="GO" id="GO:0016491">
    <property type="term" value="F:oxidoreductase activity"/>
    <property type="evidence" value="ECO:0007669"/>
    <property type="project" value="UniProtKB-KW"/>
</dbReference>
<dbReference type="SMART" id="SM01008">
    <property type="entry name" value="Ald_Xan_dh_C"/>
    <property type="match status" value="1"/>
</dbReference>
<feature type="domain" description="Aldehyde oxidase/xanthine dehydrogenase a/b hammerhead" evidence="4">
    <location>
        <begin position="25"/>
        <end position="135"/>
    </location>
</feature>
<protein>
    <submittedName>
        <fullName evidence="5">Xanthine dehydrogenase family protein molybdopterin-binding subunit</fullName>
    </submittedName>
</protein>
<reference evidence="5 6" key="1">
    <citation type="submission" date="2019-03" db="EMBL/GenBank/DDBJ databases">
        <title>Roseomonas sp. a novel Roseomonas species isolated from Sea whip Gorgonian.</title>
        <authorList>
            <person name="Li F."/>
            <person name="Pan X."/>
            <person name="Huang S."/>
            <person name="Li Z."/>
            <person name="Meng B."/>
        </authorList>
    </citation>
    <scope>NUCLEOTIDE SEQUENCE [LARGE SCALE GENOMIC DNA]</scope>
    <source>
        <strain evidence="5 6">M0104</strain>
    </source>
</reference>
<accession>A0A845B8N7</accession>
<dbReference type="SUPFAM" id="SSF54665">
    <property type="entry name" value="CO dehydrogenase molybdoprotein N-domain-like"/>
    <property type="match status" value="1"/>
</dbReference>
<evidence type="ECO:0000256" key="2">
    <source>
        <dbReference type="ARBA" id="ARBA00023002"/>
    </source>
</evidence>
<dbReference type="OrthoDB" id="8428274at2"/>
<evidence type="ECO:0000259" key="4">
    <source>
        <dbReference type="SMART" id="SM01008"/>
    </source>
</evidence>
<dbReference type="InterPro" id="IPR036856">
    <property type="entry name" value="Ald_Oxase/Xan_DH_a/b_sf"/>
</dbReference>
<evidence type="ECO:0000256" key="3">
    <source>
        <dbReference type="SAM" id="MobiDB-lite"/>
    </source>
</evidence>
<dbReference type="InterPro" id="IPR037165">
    <property type="entry name" value="AldOxase/xan_DH_Mopterin-bd_sf"/>
</dbReference>
<dbReference type="Gene3D" id="3.90.1170.50">
    <property type="entry name" value="Aldehyde oxidase/xanthine dehydrogenase, a/b hammerhead"/>
    <property type="match status" value="1"/>
</dbReference>
<keyword evidence="2" id="KW-0560">Oxidoreductase</keyword>
<sequence length="755" mass="80129">MPDAITPGGVIGRDTARQEARAKVTGAAQYPSDIPLPGVAHAFLVTSGISRGRILRWHLEAGRAVPGVLDILTHENAAQDSAPIPPTKGGGGSTTTLQSDHVWHDGQIIAVVIAESFEAAREAAHKVRADYAEEVPAASFDSPGVEIQVLEETLEAHEDPKVGDAAAAFAAGTVTVDATYGTPIQHHNPIELFTTTCFWEGDRLTILEPSQFVQGLASTVAKQIGTSPDKVRVISPLVGGAFGSKGGATARTSWVAVAARRLGRPVKLVANRSQGFTIATYRAETRQRVRLAAGHDGRLQALLHEGWEVSSRPSNYNVQGTETTARIYACPNVWTRVSVVHADRNTPGFMRAPPDLPYGFGLESAMDELAVALDMDPVELRRINDARNEPIKGLPYTSRSLLECFDAAGSAFGWSRRERRPGSMREGDWRIGWGCAASYYPAKISAACARVTLTSGGARLDIAAHEIGTGAWTVLAMTAADQLGLEPEQVEVHLGDSTLPAAGLAAGSSHTASICNAVALACRELRDRLALAVATENAGPFAGQEPAALRLEGGTLRGAGGVAEPLSATFARTGPLDAYAEYIPHGNPPDAPDKLRQGTPMTTGGAQLPDRIQYGFGAQFVEVRVHARTGEVRVPRITGAFAAGRIMNPRTAHSQLMGGMIWGIGSALLEATEIDRRNAHYVNDNLSEYLIAVNADVPAVEVIIVPEEDRLVNPLGIKGIGELGCVGTNAAIANAVFHATGRRLRELPIRPEHLL</sequence>
<dbReference type="InterPro" id="IPR008274">
    <property type="entry name" value="AldOxase/xan_DH_MoCoBD1"/>
</dbReference>
<comment type="caution">
    <text evidence="5">The sequence shown here is derived from an EMBL/GenBank/DDBJ whole genome shotgun (WGS) entry which is preliminary data.</text>
</comment>
<evidence type="ECO:0000313" key="5">
    <source>
        <dbReference type="EMBL" id="MXP63085.1"/>
    </source>
</evidence>
<feature type="region of interest" description="Disordered" evidence="3">
    <location>
        <begin position="76"/>
        <end position="95"/>
    </location>
</feature>
<dbReference type="PANTHER" id="PTHR11908">
    <property type="entry name" value="XANTHINE DEHYDROGENASE"/>
    <property type="match status" value="1"/>
</dbReference>
<keyword evidence="6" id="KW-1185">Reference proteome</keyword>
<organism evidence="5 6">
    <name type="scientific">Teichococcus coralli</name>
    <dbReference type="NCBI Taxonomy" id="2545983"/>
    <lineage>
        <taxon>Bacteria</taxon>
        <taxon>Pseudomonadati</taxon>
        <taxon>Pseudomonadota</taxon>
        <taxon>Alphaproteobacteria</taxon>
        <taxon>Acetobacterales</taxon>
        <taxon>Roseomonadaceae</taxon>
        <taxon>Roseomonas</taxon>
    </lineage>
</organism>
<dbReference type="GO" id="GO:0005506">
    <property type="term" value="F:iron ion binding"/>
    <property type="evidence" value="ECO:0007669"/>
    <property type="project" value="InterPro"/>
</dbReference>
<dbReference type="SUPFAM" id="SSF56003">
    <property type="entry name" value="Molybdenum cofactor-binding domain"/>
    <property type="match status" value="1"/>
</dbReference>
<evidence type="ECO:0000313" key="6">
    <source>
        <dbReference type="Proteomes" id="UP000460715"/>
    </source>
</evidence>
<dbReference type="RefSeq" id="WP_160936194.1">
    <property type="nucleotide sequence ID" value="NZ_SNVJ01000004.1"/>
</dbReference>
<gene>
    <name evidence="5" type="ORF">E0493_06920</name>
</gene>
<evidence type="ECO:0000256" key="1">
    <source>
        <dbReference type="ARBA" id="ARBA00022505"/>
    </source>
</evidence>
<dbReference type="Proteomes" id="UP000460715">
    <property type="component" value="Unassembled WGS sequence"/>
</dbReference>
<dbReference type="Pfam" id="PF20256">
    <property type="entry name" value="MoCoBD_2"/>
    <property type="match status" value="1"/>
</dbReference>
<dbReference type="Gene3D" id="3.30.365.10">
    <property type="entry name" value="Aldehyde oxidase/xanthine dehydrogenase, molybdopterin binding domain"/>
    <property type="match status" value="4"/>
</dbReference>
<dbReference type="InterPro" id="IPR016208">
    <property type="entry name" value="Ald_Oxase/xanthine_DH-like"/>
</dbReference>
<proteinExistence type="predicted"/>
<dbReference type="Pfam" id="PF01315">
    <property type="entry name" value="Ald_Xan_dh_C"/>
    <property type="match status" value="1"/>
</dbReference>
<dbReference type="PANTHER" id="PTHR11908:SF132">
    <property type="entry name" value="ALDEHYDE OXIDASE 1-RELATED"/>
    <property type="match status" value="1"/>
</dbReference>